<evidence type="ECO:0000313" key="2">
    <source>
        <dbReference type="EMBL" id="QKV17831.1"/>
    </source>
</evidence>
<dbReference type="EMBL" id="CP054836">
    <property type="protein sequence ID" value="QKV17831.1"/>
    <property type="molecule type" value="Genomic_DNA"/>
</dbReference>
<name>A0A6N1VA04_9HYPH</name>
<accession>A0A6N1VA04</accession>
<protein>
    <submittedName>
        <fullName evidence="2">Helix-turn-helix domain-containing protein</fullName>
    </submittedName>
</protein>
<proteinExistence type="predicted"/>
<dbReference type="Proteomes" id="UP000509367">
    <property type="component" value="Chromosome"/>
</dbReference>
<organism evidence="2 3">
    <name type="scientific">Oricola thermophila</name>
    <dbReference type="NCBI Taxonomy" id="2742145"/>
    <lineage>
        <taxon>Bacteria</taxon>
        <taxon>Pseudomonadati</taxon>
        <taxon>Pseudomonadota</taxon>
        <taxon>Alphaproteobacteria</taxon>
        <taxon>Hyphomicrobiales</taxon>
        <taxon>Ahrensiaceae</taxon>
        <taxon>Oricola</taxon>
    </lineage>
</organism>
<dbReference type="InterPro" id="IPR010982">
    <property type="entry name" value="Lambda_DNA-bd_dom_sf"/>
</dbReference>
<dbReference type="InterPro" id="IPR001387">
    <property type="entry name" value="Cro/C1-type_HTH"/>
</dbReference>
<evidence type="ECO:0000313" key="3">
    <source>
        <dbReference type="Proteomes" id="UP000509367"/>
    </source>
</evidence>
<dbReference type="GO" id="GO:0003677">
    <property type="term" value="F:DNA binding"/>
    <property type="evidence" value="ECO:0007669"/>
    <property type="project" value="InterPro"/>
</dbReference>
<reference evidence="2 3" key="1">
    <citation type="submission" date="2020-06" db="EMBL/GenBank/DDBJ databases">
        <title>Oricola thermophila sp. nov. isolated from a tidal sediments.</title>
        <authorList>
            <person name="Kwon K.K."/>
            <person name="Yang S.-H."/>
            <person name="Park M.-J."/>
        </authorList>
    </citation>
    <scope>NUCLEOTIDE SEQUENCE [LARGE SCALE GENOMIC DNA]</scope>
    <source>
        <strain evidence="2 3">MEBiC13590</strain>
    </source>
</reference>
<evidence type="ECO:0000259" key="1">
    <source>
        <dbReference type="PROSITE" id="PS50943"/>
    </source>
</evidence>
<dbReference type="CDD" id="cd00093">
    <property type="entry name" value="HTH_XRE"/>
    <property type="match status" value="1"/>
</dbReference>
<dbReference type="AlphaFoldDB" id="A0A6N1VA04"/>
<dbReference type="Pfam" id="PF13443">
    <property type="entry name" value="HTH_26"/>
    <property type="match status" value="1"/>
</dbReference>
<feature type="domain" description="HTH cro/C1-type" evidence="1">
    <location>
        <begin position="21"/>
        <end position="74"/>
    </location>
</feature>
<gene>
    <name evidence="2" type="ORF">HTY61_04840</name>
</gene>
<dbReference type="PROSITE" id="PS50943">
    <property type="entry name" value="HTH_CROC1"/>
    <property type="match status" value="1"/>
</dbReference>
<keyword evidence="3" id="KW-1185">Reference proteome</keyword>
<dbReference type="RefSeq" id="WP_175275728.1">
    <property type="nucleotide sequence ID" value="NZ_CP054836.1"/>
</dbReference>
<dbReference type="KEGG" id="orm:HTY61_04840"/>
<dbReference type="Gene3D" id="1.10.260.40">
    <property type="entry name" value="lambda repressor-like DNA-binding domains"/>
    <property type="match status" value="1"/>
</dbReference>
<sequence length="137" mass="15278">MEMGTRKCRIDAMNEKLIKRIEERLAKLNISATAASKAAGLSESFIRDLKKVKSPQIESLRKLASVLQVSVSELTGDEPVRDDTPQNLFTEDQVRRAVLAVMSSQKNRHQRADYIADLVVGLLNAQALEISDSRLRA</sequence>
<dbReference type="SMART" id="SM00530">
    <property type="entry name" value="HTH_XRE"/>
    <property type="match status" value="1"/>
</dbReference>
<dbReference type="SUPFAM" id="SSF47413">
    <property type="entry name" value="lambda repressor-like DNA-binding domains"/>
    <property type="match status" value="1"/>
</dbReference>